<dbReference type="PANTHER" id="PTHR33755">
    <property type="entry name" value="TOXIN PARE1-RELATED"/>
    <property type="match status" value="1"/>
</dbReference>
<dbReference type="InterPro" id="IPR007712">
    <property type="entry name" value="RelE/ParE_toxin"/>
</dbReference>
<sequence>MKFKISNEAQIDLENIWLYTFETWSKEQADRYFNLIFEEIEYLTQFPTSGKDYNHVRKGYYRAKVKSHFIFYRLNSKENVIEIIRISHQQMDIENRLNDYSGYT</sequence>
<comment type="similarity">
    <text evidence="1 3">Belongs to the RelE toxin family.</text>
</comment>
<accession>A0ABV2LTU1</accession>
<evidence type="ECO:0000256" key="3">
    <source>
        <dbReference type="PIRNR" id="PIRNR029218"/>
    </source>
</evidence>
<evidence type="ECO:0000256" key="1">
    <source>
        <dbReference type="ARBA" id="ARBA00006226"/>
    </source>
</evidence>
<reference evidence="4 5" key="1">
    <citation type="submission" date="2024-06" db="EMBL/GenBank/DDBJ databases">
        <title>Genomic Encyclopedia of Type Strains, Phase IV (KMG-IV): sequencing the most valuable type-strain genomes for metagenomic binning, comparative biology and taxonomic classification.</title>
        <authorList>
            <person name="Goeker M."/>
        </authorList>
    </citation>
    <scope>NUCLEOTIDE SEQUENCE [LARGE SCALE GENOMIC DNA]</scope>
    <source>
        <strain evidence="4 5">DSM 29388</strain>
    </source>
</reference>
<gene>
    <name evidence="4" type="ORF">ABID46_001564</name>
</gene>
<keyword evidence="5" id="KW-1185">Reference proteome</keyword>
<dbReference type="SUPFAM" id="SSF143011">
    <property type="entry name" value="RelE-like"/>
    <property type="match status" value="1"/>
</dbReference>
<proteinExistence type="inferred from homology"/>
<name>A0ABV2LTU1_9FLAO</name>
<protein>
    <recommendedName>
        <fullName evidence="3">Toxin</fullName>
    </recommendedName>
</protein>
<dbReference type="InterPro" id="IPR028344">
    <property type="entry name" value="ParE1/4"/>
</dbReference>
<dbReference type="Proteomes" id="UP001549146">
    <property type="component" value="Unassembled WGS sequence"/>
</dbReference>
<evidence type="ECO:0000313" key="5">
    <source>
        <dbReference type="Proteomes" id="UP001549146"/>
    </source>
</evidence>
<dbReference type="Pfam" id="PF05016">
    <property type="entry name" value="ParE_toxin"/>
    <property type="match status" value="1"/>
</dbReference>
<dbReference type="InterPro" id="IPR051803">
    <property type="entry name" value="TA_system_RelE-like_toxin"/>
</dbReference>
<dbReference type="EMBL" id="JBEPMO010000007">
    <property type="protein sequence ID" value="MET3731982.1"/>
    <property type="molecule type" value="Genomic_DNA"/>
</dbReference>
<dbReference type="InterPro" id="IPR035093">
    <property type="entry name" value="RelE/ParE_toxin_dom_sf"/>
</dbReference>
<dbReference type="PIRSF" id="PIRSF029218">
    <property type="entry name" value="ParE"/>
    <property type="match status" value="1"/>
</dbReference>
<dbReference type="RefSeq" id="WP_354508753.1">
    <property type="nucleotide sequence ID" value="NZ_JBEPMO010000007.1"/>
</dbReference>
<evidence type="ECO:0000313" key="4">
    <source>
        <dbReference type="EMBL" id="MET3731982.1"/>
    </source>
</evidence>
<dbReference type="PANTHER" id="PTHR33755:SF9">
    <property type="entry name" value="TOXIN PARE1"/>
    <property type="match status" value="1"/>
</dbReference>
<evidence type="ECO:0000256" key="2">
    <source>
        <dbReference type="ARBA" id="ARBA00022649"/>
    </source>
</evidence>
<comment type="caution">
    <text evidence="4">The sequence shown here is derived from an EMBL/GenBank/DDBJ whole genome shotgun (WGS) entry which is preliminary data.</text>
</comment>
<organism evidence="4 5">
    <name type="scientific">Moheibacter stercoris</name>
    <dbReference type="NCBI Taxonomy" id="1628251"/>
    <lineage>
        <taxon>Bacteria</taxon>
        <taxon>Pseudomonadati</taxon>
        <taxon>Bacteroidota</taxon>
        <taxon>Flavobacteriia</taxon>
        <taxon>Flavobacteriales</taxon>
        <taxon>Weeksellaceae</taxon>
        <taxon>Moheibacter</taxon>
    </lineage>
</organism>
<dbReference type="Gene3D" id="3.30.2310.20">
    <property type="entry name" value="RelE-like"/>
    <property type="match status" value="1"/>
</dbReference>
<keyword evidence="2" id="KW-1277">Toxin-antitoxin system</keyword>